<dbReference type="SUPFAM" id="SSF53335">
    <property type="entry name" value="S-adenosyl-L-methionine-dependent methyltransferases"/>
    <property type="match status" value="1"/>
</dbReference>
<evidence type="ECO:0008006" key="5">
    <source>
        <dbReference type="Google" id="ProtNLM"/>
    </source>
</evidence>
<keyword evidence="4" id="KW-1185">Reference proteome</keyword>
<gene>
    <name evidence="3" type="ORF">FJTKL_00338</name>
</gene>
<evidence type="ECO:0000313" key="3">
    <source>
        <dbReference type="EMBL" id="KAL2277066.1"/>
    </source>
</evidence>
<evidence type="ECO:0000313" key="4">
    <source>
        <dbReference type="Proteomes" id="UP001600888"/>
    </source>
</evidence>
<organism evidence="3 4">
    <name type="scientific">Diaporthe vaccinii</name>
    <dbReference type="NCBI Taxonomy" id="105482"/>
    <lineage>
        <taxon>Eukaryota</taxon>
        <taxon>Fungi</taxon>
        <taxon>Dikarya</taxon>
        <taxon>Ascomycota</taxon>
        <taxon>Pezizomycotina</taxon>
        <taxon>Sordariomycetes</taxon>
        <taxon>Sordariomycetidae</taxon>
        <taxon>Diaporthales</taxon>
        <taxon>Diaporthaceae</taxon>
        <taxon>Diaporthe</taxon>
        <taxon>Diaporthe eres species complex</taxon>
    </lineage>
</organism>
<dbReference type="Pfam" id="PF13489">
    <property type="entry name" value="Methyltransf_23"/>
    <property type="match status" value="1"/>
</dbReference>
<proteinExistence type="inferred from homology"/>
<dbReference type="PANTHER" id="PTHR43591:SF105">
    <property type="entry name" value="METHYLTRANSFERASE DOMAIN-CONTAINING PROTEIN-RELATED"/>
    <property type="match status" value="1"/>
</dbReference>
<dbReference type="InterPro" id="IPR029063">
    <property type="entry name" value="SAM-dependent_MTases_sf"/>
</dbReference>
<feature type="region of interest" description="Disordered" evidence="2">
    <location>
        <begin position="1"/>
        <end position="28"/>
    </location>
</feature>
<evidence type="ECO:0000256" key="1">
    <source>
        <dbReference type="ARBA" id="ARBA00038158"/>
    </source>
</evidence>
<accession>A0ABR4E3S7</accession>
<comment type="similarity">
    <text evidence="1">Belongs to the methyltransferase superfamily. LaeA methyltransferase family.</text>
</comment>
<dbReference type="Proteomes" id="UP001600888">
    <property type="component" value="Unassembled WGS sequence"/>
</dbReference>
<reference evidence="3 4" key="1">
    <citation type="submission" date="2024-03" db="EMBL/GenBank/DDBJ databases">
        <title>A high-quality draft genome sequence of Diaporthe vaccinii, a causative agent of upright dieback and viscid rot disease in cranberry plants.</title>
        <authorList>
            <person name="Sarrasin M."/>
            <person name="Lang B.F."/>
            <person name="Burger G."/>
        </authorList>
    </citation>
    <scope>NUCLEOTIDE SEQUENCE [LARGE SCALE GENOMIC DNA]</scope>
    <source>
        <strain evidence="3 4">IS7</strain>
    </source>
</reference>
<sequence length="343" mass="39577">MEDTGDQPSMGVGHLEPDTSSDDFAEDDRQSIFSDQDSALGSDMSLFSSTASLRSSILRSIEENGRKYHGYKDGKYVLPDDQQELDRQIFQYDLCLLTFDHILSFAPFTKLNRVLDVGCGVGYWALDFAEMHPEAQVIGVDLSPVQPAYVPPNVQFEIDDLEESWNFSYPFDYIHALMMTGAFRDWPNFYRQAFENLNENGWVEIQDIHFPLYCDDDTMRPDGAVKRWSDLMVEAGEKSGFNLSACALAGDMMHEAGFVDIVRIPYKWPINEWPREPKWKEVGRRTGINFREGMSGIMMALFTRFMGWTKQQVEEFSAQVDKEWQDTRVHAYFCIWVTYGRKP</sequence>
<dbReference type="EMBL" id="JBAWTH010000105">
    <property type="protein sequence ID" value="KAL2277066.1"/>
    <property type="molecule type" value="Genomic_DNA"/>
</dbReference>
<comment type="caution">
    <text evidence="3">The sequence shown here is derived from an EMBL/GenBank/DDBJ whole genome shotgun (WGS) entry which is preliminary data.</text>
</comment>
<dbReference type="Gene3D" id="3.40.50.150">
    <property type="entry name" value="Vaccinia Virus protein VP39"/>
    <property type="match status" value="1"/>
</dbReference>
<dbReference type="CDD" id="cd02440">
    <property type="entry name" value="AdoMet_MTases"/>
    <property type="match status" value="1"/>
</dbReference>
<protein>
    <recommendedName>
        <fullName evidence="5">Methyltransferase</fullName>
    </recommendedName>
</protein>
<name>A0ABR4E3S7_9PEZI</name>
<evidence type="ECO:0000256" key="2">
    <source>
        <dbReference type="SAM" id="MobiDB-lite"/>
    </source>
</evidence>
<dbReference type="PANTHER" id="PTHR43591">
    <property type="entry name" value="METHYLTRANSFERASE"/>
    <property type="match status" value="1"/>
</dbReference>